<dbReference type="PANTHER" id="PTHR30502">
    <property type="entry name" value="2-KETO-3-DEOXY-L-RHAMNONATE ALDOLASE"/>
    <property type="match status" value="1"/>
</dbReference>
<gene>
    <name evidence="5" type="ORF">SAMN05660226_02048</name>
</gene>
<dbReference type="GO" id="GO:0016832">
    <property type="term" value="F:aldehyde-lyase activity"/>
    <property type="evidence" value="ECO:0007669"/>
    <property type="project" value="TreeGrafter"/>
</dbReference>
<dbReference type="Proteomes" id="UP000190541">
    <property type="component" value="Unassembled WGS sequence"/>
</dbReference>
<feature type="domain" description="HpcH/HpaI aldolase/citrate lyase" evidence="4">
    <location>
        <begin position="20"/>
        <end position="239"/>
    </location>
</feature>
<dbReference type="STRING" id="623280.SAMN05660226_02048"/>
<proteinExistence type="inferred from homology"/>
<dbReference type="SUPFAM" id="SSF51621">
    <property type="entry name" value="Phosphoenolpyruvate/pyruvate domain"/>
    <property type="match status" value="1"/>
</dbReference>
<dbReference type="EMBL" id="FUYS01000004">
    <property type="protein sequence ID" value="SKB56936.1"/>
    <property type="molecule type" value="Genomic_DNA"/>
</dbReference>
<sequence>MNKYDVRKYDRFLDGSVTLGTWLSIGSPVVVDLAAQFPFDWLLLDLEHGSAPEAQLPELLRTIGGREPCAIVRVPDLQAATIARVLDWGADGIMLPHVTSARQAAECVAAMRYPPMGHRGYSTTVRTYRYGLEPPVDPRDVKPLFLAQIEDVAGVRHAHEIAAVDGVDILFVGPGDLKLALAHQPAGDKLGFEEALEQVARAAEVHGKQAGILLRNRDDFANFVSMGYRCMAVDSDLAILRKGYQDMITWYKQLNDEKV</sequence>
<dbReference type="Pfam" id="PF03328">
    <property type="entry name" value="HpcH_HpaI"/>
    <property type="match status" value="1"/>
</dbReference>
<keyword evidence="2" id="KW-0479">Metal-binding</keyword>
<dbReference type="InterPro" id="IPR005000">
    <property type="entry name" value="Aldolase/citrate-lyase_domain"/>
</dbReference>
<dbReference type="GO" id="GO:0046872">
    <property type="term" value="F:metal ion binding"/>
    <property type="evidence" value="ECO:0007669"/>
    <property type="project" value="UniProtKB-KW"/>
</dbReference>
<dbReference type="InterPro" id="IPR040442">
    <property type="entry name" value="Pyrv_kinase-like_dom_sf"/>
</dbReference>
<dbReference type="AlphaFoldDB" id="A0A1T5CC64"/>
<protein>
    <submittedName>
        <fullName evidence="5">2-dehydro-3-deoxyglucarate aldolase</fullName>
    </submittedName>
</protein>
<dbReference type="InterPro" id="IPR015813">
    <property type="entry name" value="Pyrv/PenolPyrv_kinase-like_dom"/>
</dbReference>
<evidence type="ECO:0000256" key="3">
    <source>
        <dbReference type="ARBA" id="ARBA00023239"/>
    </source>
</evidence>
<keyword evidence="3" id="KW-0456">Lyase</keyword>
<evidence type="ECO:0000313" key="5">
    <source>
        <dbReference type="EMBL" id="SKB56936.1"/>
    </source>
</evidence>
<evidence type="ECO:0000313" key="6">
    <source>
        <dbReference type="Proteomes" id="UP000190541"/>
    </source>
</evidence>
<dbReference type="Gene3D" id="3.20.20.60">
    <property type="entry name" value="Phosphoenolpyruvate-binding domains"/>
    <property type="match status" value="1"/>
</dbReference>
<organism evidence="5 6">
    <name type="scientific">Parapedobacter luteus</name>
    <dbReference type="NCBI Taxonomy" id="623280"/>
    <lineage>
        <taxon>Bacteria</taxon>
        <taxon>Pseudomonadati</taxon>
        <taxon>Bacteroidota</taxon>
        <taxon>Sphingobacteriia</taxon>
        <taxon>Sphingobacteriales</taxon>
        <taxon>Sphingobacteriaceae</taxon>
        <taxon>Parapedobacter</taxon>
    </lineage>
</organism>
<dbReference type="InterPro" id="IPR050251">
    <property type="entry name" value="HpcH-HpaI_aldolase"/>
</dbReference>
<keyword evidence="6" id="KW-1185">Reference proteome</keyword>
<dbReference type="GO" id="GO:0005737">
    <property type="term" value="C:cytoplasm"/>
    <property type="evidence" value="ECO:0007669"/>
    <property type="project" value="TreeGrafter"/>
</dbReference>
<evidence type="ECO:0000259" key="4">
    <source>
        <dbReference type="Pfam" id="PF03328"/>
    </source>
</evidence>
<accession>A0A1T5CC64</accession>
<evidence type="ECO:0000256" key="2">
    <source>
        <dbReference type="ARBA" id="ARBA00022723"/>
    </source>
</evidence>
<dbReference type="PANTHER" id="PTHR30502:SF0">
    <property type="entry name" value="PHOSPHOENOLPYRUVATE CARBOXYLASE FAMILY PROTEIN"/>
    <property type="match status" value="1"/>
</dbReference>
<comment type="similarity">
    <text evidence="1">Belongs to the HpcH/HpaI aldolase family.</text>
</comment>
<reference evidence="5 6" key="1">
    <citation type="submission" date="2017-02" db="EMBL/GenBank/DDBJ databases">
        <authorList>
            <person name="Peterson S.W."/>
        </authorList>
    </citation>
    <scope>NUCLEOTIDE SEQUENCE [LARGE SCALE GENOMIC DNA]</scope>
    <source>
        <strain evidence="5 6">DSM 22899</strain>
    </source>
</reference>
<dbReference type="RefSeq" id="WP_079716737.1">
    <property type="nucleotide sequence ID" value="NZ_FUYS01000004.1"/>
</dbReference>
<evidence type="ECO:0000256" key="1">
    <source>
        <dbReference type="ARBA" id="ARBA00005568"/>
    </source>
</evidence>
<name>A0A1T5CC64_9SPHI</name>
<dbReference type="OrthoDB" id="86160at2"/>